<dbReference type="EMBL" id="JYDP01000026">
    <property type="protein sequence ID" value="KRZ14265.1"/>
    <property type="molecule type" value="Genomic_DNA"/>
</dbReference>
<dbReference type="AlphaFoldDB" id="A0A0V1HUQ9"/>
<proteinExistence type="predicted"/>
<reference evidence="1 2" key="1">
    <citation type="submission" date="2015-01" db="EMBL/GenBank/DDBJ databases">
        <title>Evolution of Trichinella species and genotypes.</title>
        <authorList>
            <person name="Korhonen P.K."/>
            <person name="Edoardo P."/>
            <person name="Giuseppe L.R."/>
            <person name="Gasser R.B."/>
        </authorList>
    </citation>
    <scope>NUCLEOTIDE SEQUENCE [LARGE SCALE GENOMIC DNA]</scope>
    <source>
        <strain evidence="1">ISS1029</strain>
    </source>
</reference>
<keyword evidence="2" id="KW-1185">Reference proteome</keyword>
<name>A0A0V1HUQ9_9BILA</name>
<comment type="caution">
    <text evidence="1">The sequence shown here is derived from an EMBL/GenBank/DDBJ whole genome shotgun (WGS) entry which is preliminary data.</text>
</comment>
<protein>
    <submittedName>
        <fullName evidence="1">Uncharacterized protein</fullName>
    </submittedName>
</protein>
<evidence type="ECO:0000313" key="1">
    <source>
        <dbReference type="EMBL" id="KRZ14265.1"/>
    </source>
</evidence>
<dbReference type="OrthoDB" id="5933486at2759"/>
<gene>
    <name evidence="1" type="ORF">T11_10793</name>
</gene>
<sequence length="122" mass="13577">MDDSDIANYHYGEWLSLLICSDVTMATVEFEGVFDQMRLTSGLPDEITSEAYLNVDSQVATTAVLNDSQIVELSSTGDDSVDADNQNVEIPSSSEAMIIMLDQLRRFVECQRDSVSMFSYID</sequence>
<organism evidence="1 2">
    <name type="scientific">Trichinella zimbabwensis</name>
    <dbReference type="NCBI Taxonomy" id="268475"/>
    <lineage>
        <taxon>Eukaryota</taxon>
        <taxon>Metazoa</taxon>
        <taxon>Ecdysozoa</taxon>
        <taxon>Nematoda</taxon>
        <taxon>Enoplea</taxon>
        <taxon>Dorylaimia</taxon>
        <taxon>Trichinellida</taxon>
        <taxon>Trichinellidae</taxon>
        <taxon>Trichinella</taxon>
    </lineage>
</organism>
<dbReference type="Proteomes" id="UP000055024">
    <property type="component" value="Unassembled WGS sequence"/>
</dbReference>
<evidence type="ECO:0000313" key="2">
    <source>
        <dbReference type="Proteomes" id="UP000055024"/>
    </source>
</evidence>
<accession>A0A0V1HUQ9</accession>